<evidence type="ECO:0000313" key="5">
    <source>
        <dbReference type="Proteomes" id="UP000220158"/>
    </source>
</evidence>
<keyword evidence="5" id="KW-1185">Reference proteome</keyword>
<reference evidence="4 5" key="1">
    <citation type="submission" date="2015-04" db="EMBL/GenBank/DDBJ databases">
        <authorList>
            <consortium name="Pathogen Informatics"/>
        </authorList>
    </citation>
    <scope>NUCLEOTIDE SEQUENCE [LARGE SCALE GENOMIC DNA]</scope>
    <source>
        <strain evidence="4 5">SGS1</strain>
    </source>
</reference>
<sequence>MEKSINLNIFHYFINIKELYLVKNNIMDITPLFKCINLIILFLQINKIENILGIEKLTKLEKLNMFNNNLTENYIKIDENKNLKYIDLSDNKIENIDFFNNTNTFMHINLANNKIRNIDALKNNLNLEYLNISGNKIEKFEDIKVLHNLKKIKELYFSSIYYKNNILADGILYKHYFFSRFPNLRILDHEVIKDKHRKITCTDFEILKSILDLKINYIEEKYKKEKYYILFINNKNIKYLNDVLKPFNFYYNLKETLSNEEKEKEKISKIEKEMKYLINAYTIRFNYIMNRLKEERNLQIRYITTSLNSYFNIFFKIINREEEEFKKIENLVKLNFHSHALKNYYIDDIKIENIIKVKKLNHNVLDTLIEERINSLIYEKNLLFLHPYHYCKINNYFEFDENEYTVEDYEKKKFFEKNYICSSYNINHILKTLIRIFLENDEKDDLVHLIYYKNKNNNDFANVENNINIKKKIIRNKKFDFPIFSIYVVENYFFQNEYKEVYAYSIHENRKSIKEKELYKKEVDKEYNDIINDDNGLKNKNSETKFKIYYTLPKHTNLKYIINVNLLNQNKERYTDKNDVNKLNSDVKVENQKCIRDNFLKYLRNNTNALSNDKLKDDFFHFILNLDNINFFNITKYFIKLSKIICEIKKNALSILLKNNLKHLEVNEIFNENIEMNSDKDLEILNKKKNDFINLLNNSNEEKIICNYENEKDKIALYLNNLNIRKINLNSLKNYHNLKELYLRNNNISNLKSFFYFCEYDFDNLIVLDLSCNNIVDLTPLYMKFKNLIHLNISFNYLYDYNQIVKFSVNHKKIEYLSILNNSIYIKSEFYSNIHFLFPKIKTFNDTDIINENYFDINNYLFTTLHEETFYDEYLLNNIILNTNKKYVNIKDILNKNSSEIYKDINLKNYHTYIKIINLSNLYMPLNFLDFSGFENLKILNLSNNGIENLNDLKLPKELKVLNVKNNKLSSIEFLSEFLEIEKIVLDNNELKNINKINLLKKLKILRCSHNKITNLPLFQNLNLMEINIHNNLIKDITHLILIKNKKSLISINIYNNKINFLNLDIYLIHIFPNLLILNNNYVEKKQNIEKFFKNIYTLDVFFDMYNMYPPYTSLLSLEINNLKIKNILFNINNDNFKNLKSLNISNNYINNINNIGPLDNLKVLIMNNNKHINENSFIDSNDRNSLNSFKSLEELDISHCLLSKTTFLRKCTNLKNLKTLNLEGNNINSIRYLENFEKLKNLNLSNNKISKIFPDSFPNSLENLNISNNLIRSLSSFSTLKMVEILDLRVNRIDNIEEFKYLKCLENLKTLYLNGNRKIKEHFIIIRSMLKQIENFDDKIMKEQINLTQYLEERKEANRQNKEINKTNISLIDSNKNKSPIKDKAKMTKLRGLMNKKDSFDDAIKKDSFTIIGKKVNSNGNY</sequence>
<evidence type="ECO:0000313" key="4">
    <source>
        <dbReference type="EMBL" id="CRH03828.1"/>
    </source>
</evidence>
<dbReference type="Proteomes" id="UP000220158">
    <property type="component" value="Chromosome 13"/>
</dbReference>
<dbReference type="InterPro" id="IPR003591">
    <property type="entry name" value="Leu-rich_rpt_typical-subtyp"/>
</dbReference>
<dbReference type="SUPFAM" id="SSF52058">
    <property type="entry name" value="L domain-like"/>
    <property type="match status" value="2"/>
</dbReference>
<organism evidence="4 5">
    <name type="scientific">Plasmodium relictum</name>
    <dbReference type="NCBI Taxonomy" id="85471"/>
    <lineage>
        <taxon>Eukaryota</taxon>
        <taxon>Sar</taxon>
        <taxon>Alveolata</taxon>
        <taxon>Apicomplexa</taxon>
        <taxon>Aconoidasida</taxon>
        <taxon>Haemosporida</taxon>
        <taxon>Plasmodiidae</taxon>
        <taxon>Plasmodium</taxon>
        <taxon>Plasmodium (Haemamoeba)</taxon>
    </lineage>
</organism>
<feature type="coiled-coil region" evidence="3">
    <location>
        <begin position="1334"/>
        <end position="1368"/>
    </location>
</feature>
<name>A0A1J1HHS4_PLARL</name>
<dbReference type="KEGG" id="prel:PRELSG_1318700"/>
<keyword evidence="1" id="KW-0433">Leucine-rich repeat</keyword>
<dbReference type="PANTHER" id="PTHR18849">
    <property type="entry name" value="LEUCINE RICH REPEAT PROTEIN"/>
    <property type="match status" value="1"/>
</dbReference>
<evidence type="ECO:0000256" key="2">
    <source>
        <dbReference type="ARBA" id="ARBA00022737"/>
    </source>
</evidence>
<dbReference type="SMART" id="SM00369">
    <property type="entry name" value="LRR_TYP"/>
    <property type="match status" value="5"/>
</dbReference>
<keyword evidence="3" id="KW-0175">Coiled coil</keyword>
<dbReference type="SUPFAM" id="SSF52075">
    <property type="entry name" value="Outer arm dynein light chain 1"/>
    <property type="match status" value="2"/>
</dbReference>
<dbReference type="OMA" id="HTAGNVR"/>
<dbReference type="RefSeq" id="XP_028535835.1">
    <property type="nucleotide sequence ID" value="XM_028678717.1"/>
</dbReference>
<keyword evidence="2" id="KW-0677">Repeat</keyword>
<evidence type="ECO:0000256" key="1">
    <source>
        <dbReference type="ARBA" id="ARBA00022614"/>
    </source>
</evidence>
<gene>
    <name evidence="4" type="primary">LRR5</name>
    <name evidence="4" type="ORF">PRELSG_1318700</name>
</gene>
<protein>
    <submittedName>
        <fullName evidence="4">Leucine-rich repeat protein</fullName>
    </submittedName>
</protein>
<dbReference type="EMBL" id="LN835308">
    <property type="protein sequence ID" value="CRH03828.1"/>
    <property type="molecule type" value="Genomic_DNA"/>
</dbReference>
<evidence type="ECO:0000256" key="3">
    <source>
        <dbReference type="SAM" id="Coils"/>
    </source>
</evidence>
<dbReference type="OrthoDB" id="6334211at2759"/>
<dbReference type="GeneID" id="39738120"/>
<proteinExistence type="predicted"/>
<dbReference type="Pfam" id="PF13855">
    <property type="entry name" value="LRR_8"/>
    <property type="match status" value="1"/>
</dbReference>
<dbReference type="PROSITE" id="PS51450">
    <property type="entry name" value="LRR"/>
    <property type="match status" value="13"/>
</dbReference>
<dbReference type="SMART" id="SM00364">
    <property type="entry name" value="LRR_BAC"/>
    <property type="match status" value="6"/>
</dbReference>
<dbReference type="VEuPathDB" id="PlasmoDB:PRELSG_1318700"/>
<dbReference type="InterPro" id="IPR032675">
    <property type="entry name" value="LRR_dom_sf"/>
</dbReference>
<dbReference type="Pfam" id="PF14580">
    <property type="entry name" value="LRR_9"/>
    <property type="match status" value="1"/>
</dbReference>
<dbReference type="PANTHER" id="PTHR18849:SF0">
    <property type="entry name" value="CILIA- AND FLAGELLA-ASSOCIATED PROTEIN 410-RELATED"/>
    <property type="match status" value="1"/>
</dbReference>
<dbReference type="InterPro" id="IPR001611">
    <property type="entry name" value="Leu-rich_rpt"/>
</dbReference>
<accession>A0A1J1HHS4</accession>
<dbReference type="SMART" id="SM00365">
    <property type="entry name" value="LRR_SD22"/>
    <property type="match status" value="13"/>
</dbReference>
<dbReference type="Gene3D" id="3.80.10.10">
    <property type="entry name" value="Ribonuclease Inhibitor"/>
    <property type="match status" value="6"/>
</dbReference>